<accession>A0A845F8D0</accession>
<keyword evidence="2" id="KW-0808">Transferase</keyword>
<dbReference type="Gene3D" id="3.40.630.30">
    <property type="match status" value="1"/>
</dbReference>
<name>A0A845F8D0_9BACI</name>
<reference evidence="2 3" key="1">
    <citation type="submission" date="2019-11" db="EMBL/GenBank/DDBJ databases">
        <title>Genome sequences of 17 halophilic strains isolated from different environments.</title>
        <authorList>
            <person name="Furrow R.E."/>
        </authorList>
    </citation>
    <scope>NUCLEOTIDE SEQUENCE [LARGE SCALE GENOMIC DNA]</scope>
    <source>
        <strain evidence="2 3">SL-4</strain>
    </source>
</reference>
<dbReference type="OrthoDB" id="9802340at2"/>
<dbReference type="InterPro" id="IPR000182">
    <property type="entry name" value="GNAT_dom"/>
</dbReference>
<dbReference type="RefSeq" id="WP_160912534.1">
    <property type="nucleotide sequence ID" value="NZ_WMFA01000002.1"/>
</dbReference>
<dbReference type="Pfam" id="PF00583">
    <property type="entry name" value="Acetyltransf_1"/>
    <property type="match status" value="1"/>
</dbReference>
<sequence length="184" mass="21126">MGQIELNPYKLKNGQEVQVRTARIEDALKILEFNKEIISNSPYLLTTEEEFQLTVEQQKDFIKKIVNDEGKLAIVAEYRGDIIGFLDFHNGNKKRIKHQGNFGMSVSSSFRGKGIGKALLIELLNWAKMHPFIEKVSLEVFASNTNAIFLYEKVGFIVEGQKQEAIKDDLGRYFDLILMAYFTR</sequence>
<dbReference type="InterPro" id="IPR016181">
    <property type="entry name" value="Acyl_CoA_acyltransferase"/>
</dbReference>
<protein>
    <submittedName>
        <fullName evidence="2">GNAT family N-acetyltransferase</fullName>
    </submittedName>
</protein>
<dbReference type="EMBL" id="WMFA01000002">
    <property type="protein sequence ID" value="MYL70582.1"/>
    <property type="molecule type" value="Genomic_DNA"/>
</dbReference>
<dbReference type="GO" id="GO:0016747">
    <property type="term" value="F:acyltransferase activity, transferring groups other than amino-acyl groups"/>
    <property type="evidence" value="ECO:0007669"/>
    <property type="project" value="InterPro"/>
</dbReference>
<comment type="caution">
    <text evidence="2">The sequence shown here is derived from an EMBL/GenBank/DDBJ whole genome shotgun (WGS) entry which is preliminary data.</text>
</comment>
<evidence type="ECO:0000259" key="1">
    <source>
        <dbReference type="PROSITE" id="PS51186"/>
    </source>
</evidence>
<dbReference type="GeneID" id="78006724"/>
<organism evidence="2 3">
    <name type="scientific">Halobacillus litoralis</name>
    <dbReference type="NCBI Taxonomy" id="45668"/>
    <lineage>
        <taxon>Bacteria</taxon>
        <taxon>Bacillati</taxon>
        <taxon>Bacillota</taxon>
        <taxon>Bacilli</taxon>
        <taxon>Bacillales</taxon>
        <taxon>Bacillaceae</taxon>
        <taxon>Halobacillus</taxon>
    </lineage>
</organism>
<dbReference type="PANTHER" id="PTHR43328">
    <property type="entry name" value="ACETYLTRANSFERASE-RELATED"/>
    <property type="match status" value="1"/>
</dbReference>
<dbReference type="PROSITE" id="PS51186">
    <property type="entry name" value="GNAT"/>
    <property type="match status" value="1"/>
</dbReference>
<evidence type="ECO:0000313" key="2">
    <source>
        <dbReference type="EMBL" id="MYL70582.1"/>
    </source>
</evidence>
<feature type="domain" description="N-acetyltransferase" evidence="1">
    <location>
        <begin position="17"/>
        <end position="184"/>
    </location>
</feature>
<dbReference type="AlphaFoldDB" id="A0A845F8D0"/>
<dbReference type="SUPFAM" id="SSF55729">
    <property type="entry name" value="Acyl-CoA N-acyltransferases (Nat)"/>
    <property type="match status" value="1"/>
</dbReference>
<dbReference type="CDD" id="cd04301">
    <property type="entry name" value="NAT_SF"/>
    <property type="match status" value="1"/>
</dbReference>
<dbReference type="Proteomes" id="UP000450457">
    <property type="component" value="Unassembled WGS sequence"/>
</dbReference>
<proteinExistence type="predicted"/>
<dbReference type="PANTHER" id="PTHR43328:SF1">
    <property type="entry name" value="N-ACETYLTRANSFERASE DOMAIN-CONTAINING PROTEIN"/>
    <property type="match status" value="1"/>
</dbReference>
<gene>
    <name evidence="2" type="ORF">GLW00_06965</name>
</gene>
<evidence type="ECO:0000313" key="3">
    <source>
        <dbReference type="Proteomes" id="UP000450457"/>
    </source>
</evidence>